<organism evidence="1 2">
    <name type="scientific">Verticillium longisporum</name>
    <name type="common">Verticillium dahliae var. longisporum</name>
    <dbReference type="NCBI Taxonomy" id="100787"/>
    <lineage>
        <taxon>Eukaryota</taxon>
        <taxon>Fungi</taxon>
        <taxon>Dikarya</taxon>
        <taxon>Ascomycota</taxon>
        <taxon>Pezizomycotina</taxon>
        <taxon>Sordariomycetes</taxon>
        <taxon>Hypocreomycetidae</taxon>
        <taxon>Glomerellales</taxon>
        <taxon>Plectosphaerellaceae</taxon>
        <taxon>Verticillium</taxon>
    </lineage>
</organism>
<dbReference type="EMBL" id="CVQI01035914">
    <property type="protein sequence ID" value="CRK46650.1"/>
    <property type="molecule type" value="Genomic_DNA"/>
</dbReference>
<proteinExistence type="predicted"/>
<feature type="non-terminal residue" evidence="1">
    <location>
        <position position="89"/>
    </location>
</feature>
<dbReference type="Proteomes" id="UP000045706">
    <property type="component" value="Unassembled WGS sequence"/>
</dbReference>
<gene>
    <name evidence="1" type="ORF">BN1723_020096</name>
</gene>
<reference evidence="2" key="1">
    <citation type="submission" date="2015-05" db="EMBL/GenBank/DDBJ databases">
        <authorList>
            <person name="Fogelqvist Johan"/>
        </authorList>
    </citation>
    <scope>NUCLEOTIDE SEQUENCE [LARGE SCALE GENOMIC DNA]</scope>
</reference>
<dbReference type="AlphaFoldDB" id="A0A0G4NJP1"/>
<name>A0A0G4NJP1_VERLO</name>
<evidence type="ECO:0000313" key="2">
    <source>
        <dbReference type="Proteomes" id="UP000045706"/>
    </source>
</evidence>
<sequence length="89" mass="10168">MWKLHRIEKLVRTGSDMSSEEVDQLQKVRGIFQDNLINTLSSRVIIDDIRLYATGSLCDMYTLFASLRDWTEAAGKPTKYKKLANSVGE</sequence>
<protein>
    <submittedName>
        <fullName evidence="1">Uncharacterized protein</fullName>
    </submittedName>
</protein>
<accession>A0A0G4NJP1</accession>
<evidence type="ECO:0000313" key="1">
    <source>
        <dbReference type="EMBL" id="CRK46650.1"/>
    </source>
</evidence>